<evidence type="ECO:0000313" key="3">
    <source>
        <dbReference type="Proteomes" id="UP001579974"/>
    </source>
</evidence>
<keyword evidence="1" id="KW-0472">Membrane</keyword>
<feature type="transmembrane region" description="Helical" evidence="1">
    <location>
        <begin position="96"/>
        <end position="114"/>
    </location>
</feature>
<keyword evidence="3" id="KW-1185">Reference proteome</keyword>
<keyword evidence="1" id="KW-0812">Transmembrane</keyword>
<feature type="transmembrane region" description="Helical" evidence="1">
    <location>
        <begin position="120"/>
        <end position="141"/>
    </location>
</feature>
<evidence type="ECO:0000313" key="2">
    <source>
        <dbReference type="EMBL" id="MFB5189891.1"/>
    </source>
</evidence>
<keyword evidence="1" id="KW-1133">Transmembrane helix</keyword>
<reference evidence="2 3" key="1">
    <citation type="journal article" date="2024" name="Int. J. Mol. Sci.">
        <title>Exploration of Alicyclobacillus spp. Genome in Search of Antibiotic Resistance.</title>
        <authorList>
            <person name="Bucka-Kolendo J."/>
            <person name="Kiousi D.E."/>
            <person name="Dekowska A."/>
            <person name="Mikolajczuk-Szczyrba A."/>
            <person name="Karadedos D.M."/>
            <person name="Michael P."/>
            <person name="Galanis A."/>
            <person name="Sokolowska B."/>
        </authorList>
    </citation>
    <scope>NUCLEOTIDE SEQUENCE [LARGE SCALE GENOMIC DNA]</scope>
    <source>
        <strain evidence="2 3">KKP 3000</strain>
    </source>
</reference>
<evidence type="ECO:0000256" key="1">
    <source>
        <dbReference type="SAM" id="Phobius"/>
    </source>
</evidence>
<comment type="caution">
    <text evidence="2">The sequence shown here is derived from an EMBL/GenBank/DDBJ whole genome shotgun (WGS) entry which is preliminary data.</text>
</comment>
<feature type="transmembrane region" description="Helical" evidence="1">
    <location>
        <begin position="66"/>
        <end position="84"/>
    </location>
</feature>
<dbReference type="RefSeq" id="WP_275476302.1">
    <property type="nucleotide sequence ID" value="NZ_CP162940.1"/>
</dbReference>
<sequence>MLWLFCATLPIAVAETCLLYTLMKPKHATRSSGQLLTADVERTLYSGLMRFTFSIQLVMELCTGSKTAGCIFSFAFGVAAGILIERNTDLKGLSDILMNVFMGISMGVFLIGHLPLTLTLLLIAPVLVSSGFTLAHTVRVANGK</sequence>
<dbReference type="EMBL" id="JBDXSU010000004">
    <property type="protein sequence ID" value="MFB5189891.1"/>
    <property type="molecule type" value="Genomic_DNA"/>
</dbReference>
<gene>
    <name evidence="2" type="ORF">KKP3000_003282</name>
</gene>
<accession>A0ABV5ACA0</accession>
<proteinExistence type="predicted"/>
<dbReference type="Proteomes" id="UP001579974">
    <property type="component" value="Unassembled WGS sequence"/>
</dbReference>
<organism evidence="2 3">
    <name type="scientific">Alicyclobacillus fastidiosus</name>
    <dbReference type="NCBI Taxonomy" id="392011"/>
    <lineage>
        <taxon>Bacteria</taxon>
        <taxon>Bacillati</taxon>
        <taxon>Bacillota</taxon>
        <taxon>Bacilli</taxon>
        <taxon>Bacillales</taxon>
        <taxon>Alicyclobacillaceae</taxon>
        <taxon>Alicyclobacillus</taxon>
    </lineage>
</organism>
<protein>
    <recommendedName>
        <fullName evidence="4">ABC transmembrane type-1 domain-containing protein</fullName>
    </recommendedName>
</protein>
<name>A0ABV5ACA0_9BACL</name>
<evidence type="ECO:0008006" key="4">
    <source>
        <dbReference type="Google" id="ProtNLM"/>
    </source>
</evidence>